<feature type="chain" id="PRO_5008587787" description="Lipocalin/cytosolic fatty-acid binding domain-containing protein" evidence="1">
    <location>
        <begin position="19"/>
        <end position="227"/>
    </location>
</feature>
<sequence>MVWLGVLAVVSAFQVVHGILNSTSIINVNNITVYSCLQINHIEPKVERNMLGIWYVIEIIQHKDDPRNRGLQITDVCPKLNLISESESIVKLNWHEKAGDIYYTFKTADPENGGWWLVWRKQEGSMVTKAGYEQFAGTVQVLESQATRMVLTFCANNLVHYSVVLVRNTTYVPEMLDVHQTLLNYGLPEIGVRQTCRNQTTPNAAGQSLPTLLFIVASALFLAFRPN</sequence>
<proteinExistence type="predicted"/>
<accession>A0A1B6LWZ7</accession>
<organism evidence="2">
    <name type="scientific">Graphocephala atropunctata</name>
    <dbReference type="NCBI Taxonomy" id="36148"/>
    <lineage>
        <taxon>Eukaryota</taxon>
        <taxon>Metazoa</taxon>
        <taxon>Ecdysozoa</taxon>
        <taxon>Arthropoda</taxon>
        <taxon>Hexapoda</taxon>
        <taxon>Insecta</taxon>
        <taxon>Pterygota</taxon>
        <taxon>Neoptera</taxon>
        <taxon>Paraneoptera</taxon>
        <taxon>Hemiptera</taxon>
        <taxon>Auchenorrhyncha</taxon>
        <taxon>Membracoidea</taxon>
        <taxon>Cicadellidae</taxon>
        <taxon>Cicadellinae</taxon>
        <taxon>Cicadellini</taxon>
        <taxon>Graphocephala</taxon>
    </lineage>
</organism>
<gene>
    <name evidence="2" type="ORF">g.26858</name>
</gene>
<reference evidence="2" key="1">
    <citation type="submission" date="2015-11" db="EMBL/GenBank/DDBJ databases">
        <title>De novo transcriptome assembly of four potential Pierce s Disease insect vectors from Arizona vineyards.</title>
        <authorList>
            <person name="Tassone E.E."/>
        </authorList>
    </citation>
    <scope>NUCLEOTIDE SEQUENCE</scope>
</reference>
<dbReference type="AlphaFoldDB" id="A0A1B6LWZ7"/>
<feature type="signal peptide" evidence="1">
    <location>
        <begin position="1"/>
        <end position="18"/>
    </location>
</feature>
<evidence type="ECO:0000256" key="1">
    <source>
        <dbReference type="SAM" id="SignalP"/>
    </source>
</evidence>
<name>A0A1B6LWZ7_9HEMI</name>
<evidence type="ECO:0000313" key="2">
    <source>
        <dbReference type="EMBL" id="JAT28144.1"/>
    </source>
</evidence>
<protein>
    <recommendedName>
        <fullName evidence="3">Lipocalin/cytosolic fatty-acid binding domain-containing protein</fullName>
    </recommendedName>
</protein>
<keyword evidence="1" id="KW-0732">Signal</keyword>
<dbReference type="EMBL" id="GEBQ01011833">
    <property type="protein sequence ID" value="JAT28144.1"/>
    <property type="molecule type" value="Transcribed_RNA"/>
</dbReference>
<evidence type="ECO:0008006" key="3">
    <source>
        <dbReference type="Google" id="ProtNLM"/>
    </source>
</evidence>